<evidence type="ECO:0000256" key="6">
    <source>
        <dbReference type="SAM" id="Phobius"/>
    </source>
</evidence>
<feature type="transmembrane region" description="Helical" evidence="6">
    <location>
        <begin position="717"/>
        <end position="742"/>
    </location>
</feature>
<feature type="transmembrane region" description="Helical" evidence="6">
    <location>
        <begin position="402"/>
        <end position="422"/>
    </location>
</feature>
<dbReference type="GO" id="GO:0005886">
    <property type="term" value="C:plasma membrane"/>
    <property type="evidence" value="ECO:0007669"/>
    <property type="project" value="UniProtKB-SubCell"/>
</dbReference>
<feature type="transmembrane region" description="Helical" evidence="6">
    <location>
        <begin position="302"/>
        <end position="327"/>
    </location>
</feature>
<dbReference type="EMBL" id="LGKP01000008">
    <property type="protein sequence ID" value="KPL90957.1"/>
    <property type="molecule type" value="Genomic_DNA"/>
</dbReference>
<dbReference type="Proteomes" id="UP000050277">
    <property type="component" value="Unassembled WGS sequence"/>
</dbReference>
<keyword evidence="5 6" id="KW-0472">Membrane</keyword>
<dbReference type="RefSeq" id="WP_054533143.1">
    <property type="nucleotide sequence ID" value="NZ_LGKP01000008.1"/>
</dbReference>
<reference evidence="9 10" key="1">
    <citation type="submission" date="2015-07" db="EMBL/GenBank/DDBJ databases">
        <title>Whole genome sequence of Herpetosiphon geysericola DSM 7119.</title>
        <authorList>
            <person name="Hemp J."/>
            <person name="Ward L.M."/>
            <person name="Pace L.A."/>
            <person name="Fischer W.W."/>
        </authorList>
    </citation>
    <scope>NUCLEOTIDE SEQUENCE [LARGE SCALE GENOMIC DNA]</scope>
    <source>
        <strain evidence="9 10">DSM 7119</strain>
    </source>
</reference>
<keyword evidence="3 6" id="KW-0812">Transmembrane</keyword>
<dbReference type="AlphaFoldDB" id="A0A0P6YCC3"/>
<dbReference type="Pfam" id="PF12704">
    <property type="entry name" value="MacB_PCD"/>
    <property type="match status" value="2"/>
</dbReference>
<name>A0A0P6YCC3_9CHLR</name>
<dbReference type="STRING" id="70996.SE18_04085"/>
<dbReference type="PANTHER" id="PTHR30287">
    <property type="entry name" value="MEMBRANE COMPONENT OF PREDICTED ABC SUPERFAMILY METABOLITE UPTAKE TRANSPORTER"/>
    <property type="match status" value="1"/>
</dbReference>
<evidence type="ECO:0000256" key="5">
    <source>
        <dbReference type="ARBA" id="ARBA00023136"/>
    </source>
</evidence>
<accession>A0A0P6YCC3</accession>
<feature type="transmembrane region" description="Helical" evidence="6">
    <location>
        <begin position="260"/>
        <end position="282"/>
    </location>
</feature>
<comment type="subcellular location">
    <subcellularLocation>
        <location evidence="1">Cell membrane</location>
        <topology evidence="1">Multi-pass membrane protein</topology>
    </subcellularLocation>
</comment>
<feature type="transmembrane region" description="Helical" evidence="6">
    <location>
        <begin position="428"/>
        <end position="450"/>
    </location>
</feature>
<keyword evidence="10" id="KW-1185">Reference proteome</keyword>
<evidence type="ECO:0000256" key="3">
    <source>
        <dbReference type="ARBA" id="ARBA00022692"/>
    </source>
</evidence>
<evidence type="ECO:0000256" key="2">
    <source>
        <dbReference type="ARBA" id="ARBA00022475"/>
    </source>
</evidence>
<feature type="transmembrane region" description="Helical" evidence="6">
    <location>
        <begin position="816"/>
        <end position="835"/>
    </location>
</feature>
<proteinExistence type="predicted"/>
<dbReference type="OrthoDB" id="9780560at2"/>
<protein>
    <submittedName>
        <fullName evidence="9">Permease</fullName>
    </submittedName>
</protein>
<keyword evidence="4 6" id="KW-1133">Transmembrane helix</keyword>
<evidence type="ECO:0000256" key="4">
    <source>
        <dbReference type="ARBA" id="ARBA00022989"/>
    </source>
</evidence>
<feature type="transmembrane region" description="Helical" evidence="6">
    <location>
        <begin position="362"/>
        <end position="382"/>
    </location>
</feature>
<evidence type="ECO:0000313" key="9">
    <source>
        <dbReference type="EMBL" id="KPL90957.1"/>
    </source>
</evidence>
<comment type="caution">
    <text evidence="9">The sequence shown here is derived from an EMBL/GenBank/DDBJ whole genome shotgun (WGS) entry which is preliminary data.</text>
</comment>
<evidence type="ECO:0000256" key="1">
    <source>
        <dbReference type="ARBA" id="ARBA00004651"/>
    </source>
</evidence>
<dbReference type="InterPro" id="IPR038766">
    <property type="entry name" value="Membrane_comp_ABC_pdt"/>
</dbReference>
<feature type="domain" description="ABC3 transporter permease C-terminal" evidence="7">
    <location>
        <begin position="725"/>
        <end position="842"/>
    </location>
</feature>
<dbReference type="InterPro" id="IPR025857">
    <property type="entry name" value="MacB_PCD"/>
</dbReference>
<feature type="domain" description="ABC3 transporter permease C-terminal" evidence="7">
    <location>
        <begin position="261"/>
        <end position="385"/>
    </location>
</feature>
<feature type="domain" description="MacB-like periplasmic core" evidence="8">
    <location>
        <begin position="20"/>
        <end position="228"/>
    </location>
</feature>
<evidence type="ECO:0000259" key="8">
    <source>
        <dbReference type="Pfam" id="PF12704"/>
    </source>
</evidence>
<gene>
    <name evidence="9" type="ORF">SE18_04085</name>
</gene>
<feature type="transmembrane region" description="Helical" evidence="6">
    <location>
        <begin position="763"/>
        <end position="796"/>
    </location>
</feature>
<dbReference type="Pfam" id="PF02687">
    <property type="entry name" value="FtsX"/>
    <property type="match status" value="2"/>
</dbReference>
<organism evidence="9 10">
    <name type="scientific">Herpetosiphon geysericola</name>
    <dbReference type="NCBI Taxonomy" id="70996"/>
    <lineage>
        <taxon>Bacteria</taxon>
        <taxon>Bacillati</taxon>
        <taxon>Chloroflexota</taxon>
        <taxon>Chloroflexia</taxon>
        <taxon>Herpetosiphonales</taxon>
        <taxon>Herpetosiphonaceae</taxon>
        <taxon>Herpetosiphon</taxon>
    </lineage>
</organism>
<sequence>MKLLYRSSLRYLLRHPAQVLLAILGVALGVAVVIAIDLANGSAQRAFMLSTESVTGKTTDQILAGQNGLPSDLYAKLRTDLRLKAVAPVVDRTISLPNQPGRSFRLFGIDPFAEMPFRPYLATLFNNQTDLQALLTEPNTGLISTQTAQTLALTVGQTLETRIDGQRRSIKILGLITGNDQLSQEALADLILVDISTAQELVGQPDRITRIDLILPEEQRAAILEQIKPLLPADATLSTPAARSETLQQMTRAFELNLQALSLLALIVGVFLIYNTMTFSVVQRRGLFGILRSLGVTRRELFSQILLEAAAIGLIGAVLGVLLGIVLGRGLVRLVTQTINDLYFSVNVQNISIDPMQLLKGFGLGLGATLIAASIPALEAMFSPPRTVLRRSSIEERIKQIVPRLTLAGLGLAGLGVGLLQLPSRSLFLSFTAMFGIIIGCALFTPFVTLQMMKLLQIPLNRMFGLLGKMAARDVVAALSRTGVAIAALMVAVSVTVGAGTMIGSFRTTVVRWLDQSLQADVFVSAPSLSANRADTPIDLGLVAQISQLPNIASLTTLLNLRVESELGPVQLTVANYQDPELSKRALSFITDAERAWQGFAEQGQVWVSEPFSYRYGRGLGDSITLQTQRGPQQFTIAGVYYDYASDQGYISMNRRDFAKYWDVDTVHSITIWLAENADSATTISQIQALAAPIQDLKVQSNQVLRQSTLEIFDRTFAITAVLQLLATIVAFIGILSALMALQLERSRELGVLRANGMTPRQLWLSVLSQTGLMGLTAGLLALPVGLILAVVLVYVINKRSFGWTMQLILDPQLLLQALIVAVVAALLAGLYPAWKMGRTSPALALREE</sequence>
<dbReference type="InterPro" id="IPR003838">
    <property type="entry name" value="ABC3_permease_C"/>
</dbReference>
<evidence type="ECO:0000259" key="7">
    <source>
        <dbReference type="Pfam" id="PF02687"/>
    </source>
</evidence>
<evidence type="ECO:0000313" key="10">
    <source>
        <dbReference type="Proteomes" id="UP000050277"/>
    </source>
</evidence>
<dbReference type="PATRIC" id="fig|70996.4.peg.5301"/>
<feature type="domain" description="MacB-like periplasmic core" evidence="8">
    <location>
        <begin position="482"/>
        <end position="690"/>
    </location>
</feature>
<keyword evidence="2" id="KW-1003">Cell membrane</keyword>
<dbReference type="PANTHER" id="PTHR30287:SF2">
    <property type="entry name" value="BLL1001 PROTEIN"/>
    <property type="match status" value="1"/>
</dbReference>